<reference evidence="1" key="2">
    <citation type="submission" date="2021-04" db="EMBL/GenBank/DDBJ databases">
        <authorList>
            <person name="Gilroy R."/>
        </authorList>
    </citation>
    <scope>NUCLEOTIDE SEQUENCE</scope>
    <source>
        <strain evidence="1">CHK33-7979</strain>
    </source>
</reference>
<name>A0A9D1Z3P7_9FIRM</name>
<dbReference type="AlphaFoldDB" id="A0A9D1Z3P7"/>
<comment type="caution">
    <text evidence="1">The sequence shown here is derived from an EMBL/GenBank/DDBJ whole genome shotgun (WGS) entry which is preliminary data.</text>
</comment>
<protein>
    <submittedName>
        <fullName evidence="1">Uncharacterized protein</fullName>
    </submittedName>
</protein>
<dbReference type="Proteomes" id="UP000886824">
    <property type="component" value="Unassembled WGS sequence"/>
</dbReference>
<organism evidence="1 2">
    <name type="scientific">Candidatus Intestinimonas merdavium</name>
    <dbReference type="NCBI Taxonomy" id="2838622"/>
    <lineage>
        <taxon>Bacteria</taxon>
        <taxon>Bacillati</taxon>
        <taxon>Bacillota</taxon>
        <taxon>Clostridia</taxon>
        <taxon>Eubacteriales</taxon>
        <taxon>Intestinimonas</taxon>
    </lineage>
</organism>
<evidence type="ECO:0000313" key="2">
    <source>
        <dbReference type="Proteomes" id="UP000886824"/>
    </source>
</evidence>
<dbReference type="EMBL" id="DXCX01000031">
    <property type="protein sequence ID" value="HIY72931.1"/>
    <property type="molecule type" value="Genomic_DNA"/>
</dbReference>
<evidence type="ECO:0000313" key="1">
    <source>
        <dbReference type="EMBL" id="HIY72931.1"/>
    </source>
</evidence>
<proteinExistence type="predicted"/>
<reference evidence="1" key="1">
    <citation type="journal article" date="2021" name="PeerJ">
        <title>Extensive microbial diversity within the chicken gut microbiome revealed by metagenomics and culture.</title>
        <authorList>
            <person name="Gilroy R."/>
            <person name="Ravi A."/>
            <person name="Getino M."/>
            <person name="Pursley I."/>
            <person name="Horton D.L."/>
            <person name="Alikhan N.F."/>
            <person name="Baker D."/>
            <person name="Gharbi K."/>
            <person name="Hall N."/>
            <person name="Watson M."/>
            <person name="Adriaenssens E.M."/>
            <person name="Foster-Nyarko E."/>
            <person name="Jarju S."/>
            <person name="Secka A."/>
            <person name="Antonio M."/>
            <person name="Oren A."/>
            <person name="Chaudhuri R.R."/>
            <person name="La Ragione R."/>
            <person name="Hildebrand F."/>
            <person name="Pallen M.J."/>
        </authorList>
    </citation>
    <scope>NUCLEOTIDE SEQUENCE</scope>
    <source>
        <strain evidence="1">CHK33-7979</strain>
    </source>
</reference>
<gene>
    <name evidence="1" type="ORF">H9826_02985</name>
</gene>
<sequence length="204" mass="24027">MDLLEGWGREAQEGFQYFLTQVPLPQYAPGEVPKGFIQIREEEVDAPTQKRIREMEFQIVKELILQDVTEKKFYQELWKRFCDTLLISDRYQRAYFLLRTWLDPRIPYYRLGLGLRMDDETFQACIQQVELPFKKMLFAMNAGYPQKTQKASILMEIADAIPDQKQRVVFWALTLGRLEKEIVDLRRQVKALKACRAPTDPDGA</sequence>
<accession>A0A9D1Z3P7</accession>